<dbReference type="GO" id="GO:0005886">
    <property type="term" value="C:plasma membrane"/>
    <property type="evidence" value="ECO:0000318"/>
    <property type="project" value="GO_Central"/>
</dbReference>
<dbReference type="InterPro" id="IPR017452">
    <property type="entry name" value="GPCR_Rhodpsn_7TM"/>
</dbReference>
<reference evidence="12 13" key="1">
    <citation type="journal article" date="2007" name="Science">
        <title>Sea anemone genome reveals ancestral eumetazoan gene repertoire and genomic organization.</title>
        <authorList>
            <person name="Putnam N.H."/>
            <person name="Srivastava M."/>
            <person name="Hellsten U."/>
            <person name="Dirks B."/>
            <person name="Chapman J."/>
            <person name="Salamov A."/>
            <person name="Terry A."/>
            <person name="Shapiro H."/>
            <person name="Lindquist E."/>
            <person name="Kapitonov V.V."/>
            <person name="Jurka J."/>
            <person name="Genikhovich G."/>
            <person name="Grigoriev I.V."/>
            <person name="Lucas S.M."/>
            <person name="Steele R.E."/>
            <person name="Finnerty J.R."/>
            <person name="Technau U."/>
            <person name="Martindale M.Q."/>
            <person name="Rokhsar D.S."/>
        </authorList>
    </citation>
    <scope>NUCLEOTIDE SEQUENCE [LARGE SCALE GENOMIC DNA]</scope>
    <source>
        <strain evidence="13">CH2 X CH6</strain>
    </source>
</reference>
<dbReference type="AlphaFoldDB" id="A7RID8"/>
<dbReference type="PANTHER" id="PTHR24247">
    <property type="entry name" value="5-HYDROXYTRYPTAMINE RECEPTOR"/>
    <property type="match status" value="1"/>
</dbReference>
<feature type="transmembrane region" description="Helical" evidence="10">
    <location>
        <begin position="23"/>
        <end position="46"/>
    </location>
</feature>
<dbReference type="eggNOG" id="KOG3656">
    <property type="taxonomic scope" value="Eukaryota"/>
</dbReference>
<dbReference type="PhylomeDB" id="A7RID8"/>
<evidence type="ECO:0000256" key="1">
    <source>
        <dbReference type="ARBA" id="ARBA00004651"/>
    </source>
</evidence>
<evidence type="ECO:0000256" key="2">
    <source>
        <dbReference type="ARBA" id="ARBA00022475"/>
    </source>
</evidence>
<feature type="transmembrane region" description="Helical" evidence="10">
    <location>
        <begin position="172"/>
        <end position="199"/>
    </location>
</feature>
<dbReference type="SMART" id="SM01381">
    <property type="entry name" value="7TM_GPCR_Srsx"/>
    <property type="match status" value="1"/>
</dbReference>
<feature type="transmembrane region" description="Helical" evidence="10">
    <location>
        <begin position="66"/>
        <end position="87"/>
    </location>
</feature>
<organism evidence="12 13">
    <name type="scientific">Nematostella vectensis</name>
    <name type="common">Starlet sea anemone</name>
    <dbReference type="NCBI Taxonomy" id="45351"/>
    <lineage>
        <taxon>Eukaryota</taxon>
        <taxon>Metazoa</taxon>
        <taxon>Cnidaria</taxon>
        <taxon>Anthozoa</taxon>
        <taxon>Hexacorallia</taxon>
        <taxon>Actiniaria</taxon>
        <taxon>Edwardsiidae</taxon>
        <taxon>Nematostella</taxon>
    </lineage>
</organism>
<evidence type="ECO:0000313" key="12">
    <source>
        <dbReference type="EMBL" id="EDO48793.1"/>
    </source>
</evidence>
<dbReference type="GO" id="GO:0007268">
    <property type="term" value="P:chemical synaptic transmission"/>
    <property type="evidence" value="ECO:0000318"/>
    <property type="project" value="GO_Central"/>
</dbReference>
<dbReference type="GO" id="GO:0030594">
    <property type="term" value="F:neurotransmitter receptor activity"/>
    <property type="evidence" value="ECO:0000318"/>
    <property type="project" value="GO_Central"/>
</dbReference>
<evidence type="ECO:0000256" key="9">
    <source>
        <dbReference type="RuleBase" id="RU000688"/>
    </source>
</evidence>
<protein>
    <recommendedName>
        <fullName evidence="11">G-protein coupled receptors family 1 profile domain-containing protein</fullName>
    </recommendedName>
</protein>
<evidence type="ECO:0000259" key="11">
    <source>
        <dbReference type="PROSITE" id="PS50262"/>
    </source>
</evidence>
<dbReference type="OMA" id="MITVIYV"/>
<dbReference type="InterPro" id="IPR000276">
    <property type="entry name" value="GPCR_Rhodpsn"/>
</dbReference>
<gene>
    <name evidence="12" type="ORF">NEMVEDRAFT_v1g82495</name>
</gene>
<feature type="non-terminal residue" evidence="12">
    <location>
        <position position="249"/>
    </location>
</feature>
<keyword evidence="7 9" id="KW-0675">Receptor</keyword>
<dbReference type="InParanoid" id="A7RID8"/>
<accession>A7RID8</accession>
<feature type="domain" description="G-protein coupled receptors family 1 profile" evidence="11">
    <location>
        <begin position="3"/>
        <end position="230"/>
    </location>
</feature>
<sequence>ILGNLLVIIAFVTTTKLKTKTNYFIVSLALADLLVGSFAVPVWTYILVMRDFRNPYYKYFTMFDMVSGVSSILHLTCISLERCYAIVAPLKHRRITKGVLAMGIALSWGLAVLSIVVKHLIQRWRFAPLVTTGVFFLAPLVFIVLAYVGIFLTARKSLNSHKGHSLKKELQIAYTVALVTGVFIVCWVPFFMITVIYVFRPFSWFVWDLRVLILIKVLHYGNSAFNPLIYSVRNKRFNLAFKRILRQMT</sequence>
<dbReference type="EMBL" id="DS469512">
    <property type="protein sequence ID" value="EDO48793.1"/>
    <property type="molecule type" value="Genomic_DNA"/>
</dbReference>
<dbReference type="KEGG" id="nve:5521044"/>
<dbReference type="GO" id="GO:0030425">
    <property type="term" value="C:dendrite"/>
    <property type="evidence" value="ECO:0000318"/>
    <property type="project" value="GO_Central"/>
</dbReference>
<dbReference type="STRING" id="45351.A7RID8"/>
<dbReference type="PRINTS" id="PR00237">
    <property type="entry name" value="GPCRRHODOPSN"/>
</dbReference>
<evidence type="ECO:0000256" key="3">
    <source>
        <dbReference type="ARBA" id="ARBA00022692"/>
    </source>
</evidence>
<keyword evidence="4 10" id="KW-1133">Transmembrane helix</keyword>
<name>A7RID8_NEMVE</name>
<evidence type="ECO:0000256" key="4">
    <source>
        <dbReference type="ARBA" id="ARBA00022989"/>
    </source>
</evidence>
<evidence type="ECO:0000313" key="13">
    <source>
        <dbReference type="Proteomes" id="UP000001593"/>
    </source>
</evidence>
<feature type="non-terminal residue" evidence="12">
    <location>
        <position position="1"/>
    </location>
</feature>
<keyword evidence="2" id="KW-1003">Cell membrane</keyword>
<dbReference type="HOGENOM" id="CLU_009579_11_5_1"/>
<keyword evidence="13" id="KW-1185">Reference proteome</keyword>
<evidence type="ECO:0000256" key="7">
    <source>
        <dbReference type="ARBA" id="ARBA00023170"/>
    </source>
</evidence>
<feature type="transmembrane region" description="Helical" evidence="10">
    <location>
        <begin position="133"/>
        <end position="152"/>
    </location>
</feature>
<evidence type="ECO:0000256" key="5">
    <source>
        <dbReference type="ARBA" id="ARBA00023040"/>
    </source>
</evidence>
<dbReference type="GO" id="GO:0007187">
    <property type="term" value="P:G protein-coupled receptor signaling pathway, coupled to cyclic nucleotide second messenger"/>
    <property type="evidence" value="ECO:0000318"/>
    <property type="project" value="GO_Central"/>
</dbReference>
<keyword evidence="3 9" id="KW-0812">Transmembrane</keyword>
<dbReference type="PROSITE" id="PS50262">
    <property type="entry name" value="G_PROTEIN_RECEP_F1_2"/>
    <property type="match status" value="1"/>
</dbReference>
<dbReference type="Pfam" id="PF00001">
    <property type="entry name" value="7tm_1"/>
    <property type="match status" value="2"/>
</dbReference>
<keyword evidence="6 10" id="KW-0472">Membrane</keyword>
<feature type="transmembrane region" description="Helical" evidence="10">
    <location>
        <begin position="99"/>
        <end position="121"/>
    </location>
</feature>
<keyword evidence="5 9" id="KW-0297">G-protein coupled receptor</keyword>
<dbReference type="Proteomes" id="UP000001593">
    <property type="component" value="Unassembled WGS sequence"/>
</dbReference>
<dbReference type="Gene3D" id="1.20.1070.10">
    <property type="entry name" value="Rhodopsin 7-helix transmembrane proteins"/>
    <property type="match status" value="1"/>
</dbReference>
<dbReference type="SUPFAM" id="SSF81321">
    <property type="entry name" value="Family A G protein-coupled receptor-like"/>
    <property type="match status" value="1"/>
</dbReference>
<dbReference type="PANTHER" id="PTHR24247:SF202">
    <property type="entry name" value="5-HYDROXYTRYPTAMINE RECEPTOR 1"/>
    <property type="match status" value="1"/>
</dbReference>
<feature type="transmembrane region" description="Helical" evidence="10">
    <location>
        <begin position="211"/>
        <end position="232"/>
    </location>
</feature>
<dbReference type="FunFam" id="1.20.1070.10:FF:000496">
    <property type="entry name" value="Predicted protein"/>
    <property type="match status" value="1"/>
</dbReference>
<keyword evidence="8 9" id="KW-0807">Transducer</keyword>
<evidence type="ECO:0000256" key="8">
    <source>
        <dbReference type="ARBA" id="ARBA00023224"/>
    </source>
</evidence>
<dbReference type="GO" id="GO:0004993">
    <property type="term" value="F:G protein-coupled serotonin receptor activity"/>
    <property type="evidence" value="ECO:0000318"/>
    <property type="project" value="GO_Central"/>
</dbReference>
<evidence type="ECO:0000256" key="6">
    <source>
        <dbReference type="ARBA" id="ARBA00023136"/>
    </source>
</evidence>
<proteinExistence type="inferred from homology"/>
<dbReference type="PROSITE" id="PS00237">
    <property type="entry name" value="G_PROTEIN_RECEP_F1_1"/>
    <property type="match status" value="1"/>
</dbReference>
<comment type="similarity">
    <text evidence="9">Belongs to the G-protein coupled receptor 1 family.</text>
</comment>
<dbReference type="GO" id="GO:0045202">
    <property type="term" value="C:synapse"/>
    <property type="evidence" value="ECO:0007669"/>
    <property type="project" value="GOC"/>
</dbReference>
<comment type="subcellular location">
    <subcellularLocation>
        <location evidence="1">Cell membrane</location>
        <topology evidence="1">Multi-pass membrane protein</topology>
    </subcellularLocation>
</comment>
<evidence type="ECO:0000256" key="10">
    <source>
        <dbReference type="SAM" id="Phobius"/>
    </source>
</evidence>